<dbReference type="AlphaFoldDB" id="A0A3S5AJP7"/>
<evidence type="ECO:0000256" key="1">
    <source>
        <dbReference type="SAM" id="MobiDB-lite"/>
    </source>
</evidence>
<gene>
    <name evidence="2" type="ORF">PXEA_LOCUS15334</name>
</gene>
<protein>
    <submittedName>
        <fullName evidence="2">Uncharacterized protein</fullName>
    </submittedName>
</protein>
<reference evidence="2" key="1">
    <citation type="submission" date="2018-11" db="EMBL/GenBank/DDBJ databases">
        <authorList>
            <consortium name="Pathogen Informatics"/>
        </authorList>
    </citation>
    <scope>NUCLEOTIDE SEQUENCE</scope>
</reference>
<accession>A0A3S5AJP7</accession>
<sequence length="393" mass="42862">MPIQESGAGPRATLRRPTSPERTPSTAASGTNTHQTGPSNTAAVTEPFEPLLATDVLCPPVSRRHHASLPLLHSSPGPANLLTCPQYPGDHRPQYPSAPPPCYDQATREAGLCPGRHPSSGQLAGIATPPSYSVCDFLLAGYRLFQPTWTTPSAGGGEDRSTATADCRRLSHAPHDVWLQHVFHTSPHHFRPLTREPCRRRCLKQASDNCSQNGWCASALVARETVTNCPLVARRGYSVHDRQQRSCLVCPQTSWLGRSLGRSEGRVCRASAPFEMEDGLDEAGVGEPASLRPLGGHHHDDEVEREIDVSGEFAEEERMMALVRGAVTMDLEMAYPAKTIGLARKEQSEALRYAEEAAFLKEKEAIAKCMRSSGFSSRSRCNSFENCEAWLAS</sequence>
<proteinExistence type="predicted"/>
<evidence type="ECO:0000313" key="3">
    <source>
        <dbReference type="Proteomes" id="UP000784294"/>
    </source>
</evidence>
<keyword evidence="3" id="KW-1185">Reference proteome</keyword>
<dbReference type="EMBL" id="CAAALY010053653">
    <property type="protein sequence ID" value="VEL21894.1"/>
    <property type="molecule type" value="Genomic_DNA"/>
</dbReference>
<feature type="region of interest" description="Disordered" evidence="1">
    <location>
        <begin position="1"/>
        <end position="43"/>
    </location>
</feature>
<evidence type="ECO:0000313" key="2">
    <source>
        <dbReference type="EMBL" id="VEL21894.1"/>
    </source>
</evidence>
<organism evidence="2 3">
    <name type="scientific">Protopolystoma xenopodis</name>
    <dbReference type="NCBI Taxonomy" id="117903"/>
    <lineage>
        <taxon>Eukaryota</taxon>
        <taxon>Metazoa</taxon>
        <taxon>Spiralia</taxon>
        <taxon>Lophotrochozoa</taxon>
        <taxon>Platyhelminthes</taxon>
        <taxon>Monogenea</taxon>
        <taxon>Polyopisthocotylea</taxon>
        <taxon>Polystomatidea</taxon>
        <taxon>Polystomatidae</taxon>
        <taxon>Protopolystoma</taxon>
    </lineage>
</organism>
<comment type="caution">
    <text evidence="2">The sequence shown here is derived from an EMBL/GenBank/DDBJ whole genome shotgun (WGS) entry which is preliminary data.</text>
</comment>
<feature type="compositionally biased region" description="Polar residues" evidence="1">
    <location>
        <begin position="20"/>
        <end position="43"/>
    </location>
</feature>
<name>A0A3S5AJP7_9PLAT</name>
<dbReference type="Proteomes" id="UP000784294">
    <property type="component" value="Unassembled WGS sequence"/>
</dbReference>